<dbReference type="PANTHER" id="PTHR34700:SF4">
    <property type="entry name" value="PHAGE-LIKE ELEMENT PBSX PROTEIN XKDP"/>
    <property type="match status" value="1"/>
</dbReference>
<accession>A0A1Y5RFX3</accession>
<sequence length="497" mass="51035">MSGRTGVQTSTLALLGGGVVAAAVTAAVVFRPVPPADAPTEDAVTAAVSTGAAPSATEGGSVEVADIAGEEPAEAANIAVVEPAEVPVAVEDDVADTAAAMPQEVDEPVSQADVPDEITEPAPAPLEPPVLTDMRFEADGGLVLAGTTQPGADVSIRVDGQEVARLTADGQGGFFHVDLLGFSDVPRVVSVVADPDGAAIDADRTFVLQANPAPVVVAAAEPVVTQTTASEEEAVAPTQDPASAEVPVNSQTATEVAETGVDTETPQEAAPEPQPADVTEDTPPEAPPVETTVAQAPTVAPVEPVEAAQPTAPAILAITNEGVEVVQPDLSDVSPAVMSSVALDTITYDPDGDVVLGGRALGDGFVQVYVDNAPVSRLPVDPDGTWRGDLPDVDTGVYTLRIDEVDARGDVVSRIETPFLREDPETVADVLAEEVDDPSFTVATRTVQPGATLWAIAEERYGAGVLYVTVFEANRDRIRDPNLIYPGQVFVLPEGDH</sequence>
<dbReference type="Proteomes" id="UP000193623">
    <property type="component" value="Unassembled WGS sequence"/>
</dbReference>
<reference evidence="3 4" key="1">
    <citation type="submission" date="2017-03" db="EMBL/GenBank/DDBJ databases">
        <authorList>
            <person name="Afonso C.L."/>
            <person name="Miller P.J."/>
            <person name="Scott M.A."/>
            <person name="Spackman E."/>
            <person name="Goraichik I."/>
            <person name="Dimitrov K.M."/>
            <person name="Suarez D.L."/>
            <person name="Swayne D.E."/>
        </authorList>
    </citation>
    <scope>NUCLEOTIDE SEQUENCE [LARGE SCALE GENOMIC DNA]</scope>
    <source>
        <strain evidence="3 4">CECT 8397</strain>
    </source>
</reference>
<dbReference type="Gene3D" id="3.10.350.10">
    <property type="entry name" value="LysM domain"/>
    <property type="match status" value="1"/>
</dbReference>
<dbReference type="PROSITE" id="PS51782">
    <property type="entry name" value="LYSM"/>
    <property type="match status" value="1"/>
</dbReference>
<dbReference type="PANTHER" id="PTHR34700">
    <property type="entry name" value="POTASSIUM BINDING PROTEIN KBP"/>
    <property type="match status" value="1"/>
</dbReference>
<dbReference type="InterPro" id="IPR018392">
    <property type="entry name" value="LysM"/>
</dbReference>
<keyword evidence="4" id="KW-1185">Reference proteome</keyword>
<dbReference type="InterPro" id="IPR036779">
    <property type="entry name" value="LysM_dom_sf"/>
</dbReference>
<dbReference type="CDD" id="cd00118">
    <property type="entry name" value="LysM"/>
    <property type="match status" value="1"/>
</dbReference>
<proteinExistence type="predicted"/>
<dbReference type="SMART" id="SM00257">
    <property type="entry name" value="LysM"/>
    <property type="match status" value="1"/>
</dbReference>
<evidence type="ECO:0000313" key="3">
    <source>
        <dbReference type="EMBL" id="SLN13748.1"/>
    </source>
</evidence>
<feature type="compositionally biased region" description="Low complexity" evidence="1">
    <location>
        <begin position="263"/>
        <end position="277"/>
    </location>
</feature>
<gene>
    <name evidence="3" type="ORF">PSJ8397_00235</name>
</gene>
<evidence type="ECO:0000259" key="2">
    <source>
        <dbReference type="PROSITE" id="PS51782"/>
    </source>
</evidence>
<dbReference type="AlphaFoldDB" id="A0A1Y5RFX3"/>
<dbReference type="Pfam" id="PF01476">
    <property type="entry name" value="LysM"/>
    <property type="match status" value="1"/>
</dbReference>
<dbReference type="InterPro" id="IPR052196">
    <property type="entry name" value="Bact_Kbp"/>
</dbReference>
<evidence type="ECO:0000313" key="4">
    <source>
        <dbReference type="Proteomes" id="UP000193623"/>
    </source>
</evidence>
<protein>
    <submittedName>
        <fullName evidence="3">LysM domain/BON superfamily protein</fullName>
    </submittedName>
</protein>
<evidence type="ECO:0000256" key="1">
    <source>
        <dbReference type="SAM" id="MobiDB-lite"/>
    </source>
</evidence>
<feature type="domain" description="LysM" evidence="2">
    <location>
        <begin position="443"/>
        <end position="492"/>
    </location>
</feature>
<organism evidence="3 4">
    <name type="scientific">Pseudooctadecabacter jejudonensis</name>
    <dbReference type="NCBI Taxonomy" id="1391910"/>
    <lineage>
        <taxon>Bacteria</taxon>
        <taxon>Pseudomonadati</taxon>
        <taxon>Pseudomonadota</taxon>
        <taxon>Alphaproteobacteria</taxon>
        <taxon>Rhodobacterales</taxon>
        <taxon>Paracoccaceae</taxon>
        <taxon>Pseudooctadecabacter</taxon>
    </lineage>
</organism>
<dbReference type="EMBL" id="FWFT01000001">
    <property type="protein sequence ID" value="SLN13748.1"/>
    <property type="molecule type" value="Genomic_DNA"/>
</dbReference>
<name>A0A1Y5RFX3_9RHOB</name>
<feature type="region of interest" description="Disordered" evidence="1">
    <location>
        <begin position="228"/>
        <end position="289"/>
    </location>
</feature>